<protein>
    <recommendedName>
        <fullName evidence="3">Acyltransferase</fullName>
    </recommendedName>
</protein>
<sequence length="144" mass="15533">MPVPEQVIIGDGCEIEDHVRLRAGGNWKSASIVIDKDSFIGHSTQINVRGPFKIGSKCLIAPMCVFSDAHHTFIDINIPIKNQKCLSSSIEVEDDVWIGTGCTVLRGVTIHTGAVIAAGAVVTESVPPYEIWGGIPARKLKSRK</sequence>
<keyword evidence="2" id="KW-1185">Reference proteome</keyword>
<dbReference type="InterPro" id="IPR051159">
    <property type="entry name" value="Hexapeptide_acetyltransf"/>
</dbReference>
<dbReference type="OrthoDB" id="9814490at2"/>
<dbReference type="STRING" id="400092.PKOR_13800"/>
<proteinExistence type="predicted"/>
<evidence type="ECO:0000313" key="1">
    <source>
        <dbReference type="EMBL" id="AKD05720.1"/>
    </source>
</evidence>
<dbReference type="Pfam" id="PF00132">
    <property type="entry name" value="Hexapep"/>
    <property type="match status" value="1"/>
</dbReference>
<reference evidence="1 2" key="1">
    <citation type="journal article" date="2015" name="Sci. Rep.">
        <title>Unraveling adaptation of Pontibacter korlensis to radiation and infertility in desert through complete genome and comparative transcriptomic analysis.</title>
        <authorList>
            <person name="Dai J."/>
            <person name="Dai W."/>
            <person name="Qiu C."/>
            <person name="Yang Z."/>
            <person name="Zhang Y."/>
            <person name="Zhou M."/>
            <person name="Zhang L."/>
            <person name="Fang C."/>
            <person name="Gao Q."/>
            <person name="Yang Q."/>
            <person name="Li X."/>
            <person name="Wang Z."/>
            <person name="Wang Z."/>
            <person name="Jia Z."/>
            <person name="Chen X."/>
        </authorList>
    </citation>
    <scope>NUCLEOTIDE SEQUENCE [LARGE SCALE GENOMIC DNA]</scope>
    <source>
        <strain evidence="1 2">X14-1T</strain>
    </source>
</reference>
<dbReference type="PATRIC" id="fig|400092.3.peg.3006"/>
<gene>
    <name evidence="1" type="ORF">PKOR_13800</name>
</gene>
<evidence type="ECO:0000313" key="2">
    <source>
        <dbReference type="Proteomes" id="UP000033109"/>
    </source>
</evidence>
<dbReference type="CDD" id="cd04647">
    <property type="entry name" value="LbH_MAT_like"/>
    <property type="match status" value="1"/>
</dbReference>
<dbReference type="EMBL" id="CP009621">
    <property type="protein sequence ID" value="AKD05720.1"/>
    <property type="molecule type" value="Genomic_DNA"/>
</dbReference>
<dbReference type="KEGG" id="pko:PKOR_13800"/>
<name>A0A0E3ZHS9_9BACT</name>
<dbReference type="PANTHER" id="PTHR23416">
    <property type="entry name" value="SIALIC ACID SYNTHASE-RELATED"/>
    <property type="match status" value="1"/>
</dbReference>
<organism evidence="1 2">
    <name type="scientific">Pontibacter korlensis</name>
    <dbReference type="NCBI Taxonomy" id="400092"/>
    <lineage>
        <taxon>Bacteria</taxon>
        <taxon>Pseudomonadati</taxon>
        <taxon>Bacteroidota</taxon>
        <taxon>Cytophagia</taxon>
        <taxon>Cytophagales</taxon>
        <taxon>Hymenobacteraceae</taxon>
        <taxon>Pontibacter</taxon>
    </lineage>
</organism>
<dbReference type="InterPro" id="IPR011004">
    <property type="entry name" value="Trimer_LpxA-like_sf"/>
</dbReference>
<dbReference type="Proteomes" id="UP000033109">
    <property type="component" value="Chromosome"/>
</dbReference>
<dbReference type="SUPFAM" id="SSF51161">
    <property type="entry name" value="Trimeric LpxA-like enzymes"/>
    <property type="match status" value="1"/>
</dbReference>
<dbReference type="AlphaFoldDB" id="A0A0E3ZHS9"/>
<dbReference type="Gene3D" id="2.160.10.10">
    <property type="entry name" value="Hexapeptide repeat proteins"/>
    <property type="match status" value="1"/>
</dbReference>
<accession>A0A0E3ZHS9</accession>
<evidence type="ECO:0008006" key="3">
    <source>
        <dbReference type="Google" id="ProtNLM"/>
    </source>
</evidence>
<dbReference type="HOGENOM" id="CLU_051638_7_0_10"/>
<dbReference type="InterPro" id="IPR001451">
    <property type="entry name" value="Hexapep"/>
</dbReference>